<comment type="caution">
    <text evidence="2">The sequence shown here is derived from an EMBL/GenBank/DDBJ whole genome shotgun (WGS) entry which is preliminary data.</text>
</comment>
<reference evidence="3" key="1">
    <citation type="journal article" date="2019" name="Int. J. Syst. Evol. Microbiol.">
        <title>The Global Catalogue of Microorganisms (GCM) 10K type strain sequencing project: providing services to taxonomists for standard genome sequencing and annotation.</title>
        <authorList>
            <consortium name="The Broad Institute Genomics Platform"/>
            <consortium name="The Broad Institute Genome Sequencing Center for Infectious Disease"/>
            <person name="Wu L."/>
            <person name="Ma J."/>
        </authorList>
    </citation>
    <scope>NUCLEOTIDE SEQUENCE [LARGE SCALE GENOMIC DNA]</scope>
    <source>
        <strain evidence="3">CGMCC 4.7241</strain>
    </source>
</reference>
<accession>A0ABV7Y6D3</accession>
<dbReference type="SUPFAM" id="SSF56112">
    <property type="entry name" value="Protein kinase-like (PK-like)"/>
    <property type="match status" value="1"/>
</dbReference>
<organism evidence="2 3">
    <name type="scientific">Tenggerimyces flavus</name>
    <dbReference type="NCBI Taxonomy" id="1708749"/>
    <lineage>
        <taxon>Bacteria</taxon>
        <taxon>Bacillati</taxon>
        <taxon>Actinomycetota</taxon>
        <taxon>Actinomycetes</taxon>
        <taxon>Propionibacteriales</taxon>
        <taxon>Nocardioidaceae</taxon>
        <taxon>Tenggerimyces</taxon>
    </lineage>
</organism>
<keyword evidence="3" id="KW-1185">Reference proteome</keyword>
<feature type="domain" description="Glyoxalase-related protein" evidence="1">
    <location>
        <begin position="7"/>
        <end position="92"/>
    </location>
</feature>
<dbReference type="InterPro" id="IPR011009">
    <property type="entry name" value="Kinase-like_dom_sf"/>
</dbReference>
<proteinExistence type="predicted"/>
<gene>
    <name evidence="2" type="ORF">ACFOUW_05980</name>
</gene>
<sequence>MKTLPDNPNLDHLRQQAKDLLAGLRDSRPQTTLSEAQAQLAQQYGFRTWPELKAEVDHRTGAGDQADAALARAIAAAYDLGEITGPMRSIARPDDSGRRWSLETARGRFEVRTMDDWWPIVDADTGVALQEAAAKAGVELPLPVRSRAGAVIETIGDHTWRVDEWVHAGPPLSAPVGAKAAYGAGQILATLHGLGLEVDGISPYHSRRLTDETWADLTTKAKGADIDWAGDLSNASYNLADLERIGADVEPPAPVLTHNNLTPNNVRRAAEGRLIVVGWEHVGGLPPSWELAIALQQWVLRSPTGARAMLDGYREVAGSLPRLDLPMFRGAVISLANYVWGQVDYALAATAEADRQHGNRSVRHLLSGLPTRSDLERLVDLAG</sequence>
<dbReference type="EMBL" id="JBHRZH010000005">
    <property type="protein sequence ID" value="MFC3760377.1"/>
    <property type="molecule type" value="Genomic_DNA"/>
</dbReference>
<dbReference type="Pfam" id="PF20066">
    <property type="entry name" value="Glyoxalase_8"/>
    <property type="match status" value="1"/>
</dbReference>
<evidence type="ECO:0000313" key="2">
    <source>
        <dbReference type="EMBL" id="MFC3760377.1"/>
    </source>
</evidence>
<evidence type="ECO:0000259" key="1">
    <source>
        <dbReference type="Pfam" id="PF20066"/>
    </source>
</evidence>
<dbReference type="Gene3D" id="3.90.1200.10">
    <property type="match status" value="1"/>
</dbReference>
<evidence type="ECO:0000313" key="3">
    <source>
        <dbReference type="Proteomes" id="UP001595699"/>
    </source>
</evidence>
<protein>
    <submittedName>
        <fullName evidence="2">Glyoxalase superfamily protein</fullName>
    </submittedName>
</protein>
<dbReference type="InterPro" id="IPR045517">
    <property type="entry name" value="Glyoxalase_8"/>
</dbReference>
<name>A0ABV7Y6D3_9ACTN</name>
<dbReference type="RefSeq" id="WP_205122573.1">
    <property type="nucleotide sequence ID" value="NZ_JAFBCM010000001.1"/>
</dbReference>
<dbReference type="Proteomes" id="UP001595699">
    <property type="component" value="Unassembled WGS sequence"/>
</dbReference>